<name>A0A284R2V0_ARMOS</name>
<dbReference type="Proteomes" id="UP000219338">
    <property type="component" value="Unassembled WGS sequence"/>
</dbReference>
<sequence length="73" mass="8318">MGGYRFVIGVHPHEAKSYTPPVKSEILSRIDLVLDLFHLHFFIIQPPPPQVLPKSAHRLACYAWNLNTAELPE</sequence>
<evidence type="ECO:0000313" key="1">
    <source>
        <dbReference type="EMBL" id="SJL03051.1"/>
    </source>
</evidence>
<dbReference type="EMBL" id="FUEG01000004">
    <property type="protein sequence ID" value="SJL03051.1"/>
    <property type="molecule type" value="Genomic_DNA"/>
</dbReference>
<proteinExistence type="predicted"/>
<evidence type="ECO:0000313" key="2">
    <source>
        <dbReference type="Proteomes" id="UP000219338"/>
    </source>
</evidence>
<dbReference type="AlphaFoldDB" id="A0A284R2V0"/>
<protein>
    <submittedName>
        <fullName evidence="1">Uncharacterized protein</fullName>
    </submittedName>
</protein>
<reference evidence="2" key="1">
    <citation type="journal article" date="2017" name="Nat. Ecol. Evol.">
        <title>Genome expansion and lineage-specific genetic innovations in the forest pathogenic fungi Armillaria.</title>
        <authorList>
            <person name="Sipos G."/>
            <person name="Prasanna A.N."/>
            <person name="Walter M.C."/>
            <person name="O'Connor E."/>
            <person name="Balint B."/>
            <person name="Krizsan K."/>
            <person name="Kiss B."/>
            <person name="Hess J."/>
            <person name="Varga T."/>
            <person name="Slot J."/>
            <person name="Riley R."/>
            <person name="Boka B."/>
            <person name="Rigling D."/>
            <person name="Barry K."/>
            <person name="Lee J."/>
            <person name="Mihaltcheva S."/>
            <person name="LaButti K."/>
            <person name="Lipzen A."/>
            <person name="Waldron R."/>
            <person name="Moloney N.M."/>
            <person name="Sperisen C."/>
            <person name="Kredics L."/>
            <person name="Vagvoelgyi C."/>
            <person name="Patrignani A."/>
            <person name="Fitzpatrick D."/>
            <person name="Nagy I."/>
            <person name="Doyle S."/>
            <person name="Anderson J.B."/>
            <person name="Grigoriev I.V."/>
            <person name="Gueldener U."/>
            <person name="Muensterkoetter M."/>
            <person name="Nagy L.G."/>
        </authorList>
    </citation>
    <scope>NUCLEOTIDE SEQUENCE [LARGE SCALE GENOMIC DNA]</scope>
    <source>
        <strain evidence="2">C18/9</strain>
    </source>
</reference>
<organism evidence="1 2">
    <name type="scientific">Armillaria ostoyae</name>
    <name type="common">Armillaria root rot fungus</name>
    <dbReference type="NCBI Taxonomy" id="47428"/>
    <lineage>
        <taxon>Eukaryota</taxon>
        <taxon>Fungi</taxon>
        <taxon>Dikarya</taxon>
        <taxon>Basidiomycota</taxon>
        <taxon>Agaricomycotina</taxon>
        <taxon>Agaricomycetes</taxon>
        <taxon>Agaricomycetidae</taxon>
        <taxon>Agaricales</taxon>
        <taxon>Marasmiineae</taxon>
        <taxon>Physalacriaceae</taxon>
        <taxon>Armillaria</taxon>
    </lineage>
</organism>
<accession>A0A284R2V0</accession>
<gene>
    <name evidence="1" type="ORF">ARMOST_06396</name>
</gene>
<keyword evidence="2" id="KW-1185">Reference proteome</keyword>